<dbReference type="InterPro" id="IPR007345">
    <property type="entry name" value="Polysacch_pyruvyl_Trfase"/>
</dbReference>
<keyword evidence="3" id="KW-1185">Reference proteome</keyword>
<dbReference type="RefSeq" id="WP_133959266.1">
    <property type="nucleotide sequence ID" value="NZ_SORI01000039.1"/>
</dbReference>
<dbReference type="PANTHER" id="PTHR36836:SF1">
    <property type="entry name" value="COLANIC ACID BIOSYNTHESIS PROTEIN WCAK"/>
    <property type="match status" value="1"/>
</dbReference>
<dbReference type="Proteomes" id="UP000295066">
    <property type="component" value="Unassembled WGS sequence"/>
</dbReference>
<gene>
    <name evidence="2" type="ORF">C8D99_1394</name>
</gene>
<dbReference type="AlphaFoldDB" id="A0A4R8LW24"/>
<dbReference type="PANTHER" id="PTHR36836">
    <property type="entry name" value="COLANIC ACID BIOSYNTHESIS PROTEIN WCAK"/>
    <property type="match status" value="1"/>
</dbReference>
<protein>
    <submittedName>
        <fullName evidence="2">Colanic acid/amylovoran biosynthesis protein</fullName>
    </submittedName>
</protein>
<dbReference type="OrthoDB" id="1551438at2"/>
<proteinExistence type="predicted"/>
<evidence type="ECO:0000313" key="2">
    <source>
        <dbReference type="EMBL" id="TDY52097.1"/>
    </source>
</evidence>
<reference evidence="2 3" key="1">
    <citation type="submission" date="2019-03" db="EMBL/GenBank/DDBJ databases">
        <title>Genomic Encyclopedia of Type Strains, Phase IV (KMG-IV): sequencing the most valuable type-strain genomes for metagenomic binning, comparative biology and taxonomic classification.</title>
        <authorList>
            <person name="Goeker M."/>
        </authorList>
    </citation>
    <scope>NUCLEOTIDE SEQUENCE [LARGE SCALE GENOMIC DNA]</scope>
    <source>
        <strain evidence="2 3">DSM 25964</strain>
    </source>
</reference>
<accession>A0A4R8LW24</accession>
<name>A0A4R8LW24_9BACT</name>
<sequence>MKKPIRIHISHIPNTFNYGSAMMAIALIDHLARLCPEDLVFYTDASSPEDLERLQASTGLSNIHVLPPYDGGFTRPAKWKDMPKWRKVLCIPALVRSGKKRQDYLVKNSDLEIILGGDDLSEYYGKRFVAFELANLWYISRKISLILPGQTIGPFTSYRKKWASFCLKKTLLYTRDDPTWEYCVKELGLENASSSRDLAFLDLPFQNNKEEEDRILSRYSLEPGKYATVVGSGLTAHYTERRSDFIDNFAEILREIAGREDVEKLVFLAHVVRPVSSDDRFVMRDVVNCLKDRSLDWVLKKLVIIDDELLPYEARLILGNGRWTITGRMHAAISSIQMGKPVIALSYSVKYDGVLSKGMGISRFVIDACGTEKWTDCKIAKEVRERIDFIESEYQALCGLIEKRRRECEERAFQQVSEIASIISGLKRSSLEKRKRLS</sequence>
<comment type="caution">
    <text evidence="2">The sequence shown here is derived from an EMBL/GenBank/DDBJ whole genome shotgun (WGS) entry which is preliminary data.</text>
</comment>
<dbReference type="Pfam" id="PF04230">
    <property type="entry name" value="PS_pyruv_trans"/>
    <property type="match status" value="1"/>
</dbReference>
<evidence type="ECO:0000313" key="3">
    <source>
        <dbReference type="Proteomes" id="UP000295066"/>
    </source>
</evidence>
<evidence type="ECO:0000259" key="1">
    <source>
        <dbReference type="Pfam" id="PF04230"/>
    </source>
</evidence>
<feature type="domain" description="Polysaccharide pyruvyl transferase" evidence="1">
    <location>
        <begin position="17"/>
        <end position="348"/>
    </location>
</feature>
<dbReference type="EMBL" id="SORI01000039">
    <property type="protein sequence ID" value="TDY52097.1"/>
    <property type="molecule type" value="Genomic_DNA"/>
</dbReference>
<organism evidence="2 3">
    <name type="scientific">Aminivibrio pyruvatiphilus</name>
    <dbReference type="NCBI Taxonomy" id="1005740"/>
    <lineage>
        <taxon>Bacteria</taxon>
        <taxon>Thermotogati</taxon>
        <taxon>Synergistota</taxon>
        <taxon>Synergistia</taxon>
        <taxon>Synergistales</taxon>
        <taxon>Aminobacteriaceae</taxon>
        <taxon>Aminivibrio</taxon>
    </lineage>
</organism>